<dbReference type="PANTHER" id="PTHR30590">
    <property type="entry name" value="INNER MEMBRANE PROTEIN"/>
    <property type="match status" value="1"/>
</dbReference>
<feature type="transmembrane region" description="Helical" evidence="2">
    <location>
        <begin position="349"/>
        <end position="370"/>
    </location>
</feature>
<dbReference type="Proteomes" id="UP000664628">
    <property type="component" value="Unassembled WGS sequence"/>
</dbReference>
<dbReference type="Pfam" id="PF04235">
    <property type="entry name" value="DUF418"/>
    <property type="match status" value="1"/>
</dbReference>
<evidence type="ECO:0000313" key="5">
    <source>
        <dbReference type="Proteomes" id="UP000664628"/>
    </source>
</evidence>
<gene>
    <name evidence="4" type="ORF">J2I46_10410</name>
</gene>
<feature type="domain" description="DUF418" evidence="3">
    <location>
        <begin position="284"/>
        <end position="449"/>
    </location>
</feature>
<accession>A0ABS3JG61</accession>
<feature type="transmembrane region" description="Helical" evidence="2">
    <location>
        <begin position="125"/>
        <end position="158"/>
    </location>
</feature>
<keyword evidence="2" id="KW-0812">Transmembrane</keyword>
<dbReference type="EMBL" id="JAFMYW010000002">
    <property type="protein sequence ID" value="MBO0948996.1"/>
    <property type="molecule type" value="Genomic_DNA"/>
</dbReference>
<name>A0ABS3JG61_9BACT</name>
<feature type="transmembrane region" description="Helical" evidence="2">
    <location>
        <begin position="382"/>
        <end position="400"/>
    </location>
</feature>
<evidence type="ECO:0000313" key="4">
    <source>
        <dbReference type="EMBL" id="MBO0948996.1"/>
    </source>
</evidence>
<feature type="transmembrane region" description="Helical" evidence="2">
    <location>
        <begin position="39"/>
        <end position="59"/>
    </location>
</feature>
<keyword evidence="5" id="KW-1185">Reference proteome</keyword>
<dbReference type="InterPro" id="IPR052529">
    <property type="entry name" value="Bact_Transport_Assoc"/>
</dbReference>
<keyword evidence="2" id="KW-1133">Transmembrane helix</keyword>
<reference evidence="4 5" key="1">
    <citation type="submission" date="2021-03" db="EMBL/GenBank/DDBJ databases">
        <title>Fibrella sp. HMF5405 genome sequencing and assembly.</title>
        <authorList>
            <person name="Kang H."/>
            <person name="Kim H."/>
            <person name="Bae S."/>
            <person name="Joh K."/>
        </authorList>
    </citation>
    <scope>NUCLEOTIDE SEQUENCE [LARGE SCALE GENOMIC DNA]</scope>
    <source>
        <strain evidence="4 5">HMF5405</strain>
    </source>
</reference>
<organism evidence="4 5">
    <name type="scientific">Fibrella forsythiae</name>
    <dbReference type="NCBI Taxonomy" id="2817061"/>
    <lineage>
        <taxon>Bacteria</taxon>
        <taxon>Pseudomonadati</taxon>
        <taxon>Bacteroidota</taxon>
        <taxon>Cytophagia</taxon>
        <taxon>Cytophagales</taxon>
        <taxon>Spirosomataceae</taxon>
        <taxon>Fibrella</taxon>
    </lineage>
</organism>
<protein>
    <submittedName>
        <fullName evidence="4">DUF418 domain-containing protein</fullName>
    </submittedName>
</protein>
<feature type="transmembrane region" description="Helical" evidence="2">
    <location>
        <begin position="299"/>
        <end position="318"/>
    </location>
</feature>
<sequence length="465" mass="51732">MENQSTYPVETDTNTATLTAPGQTDDQPAVARQVTPLNVMWGVGILGLLLVTIRSSGLTQAQVMQLWRGPHGGTYQLLKWTHLLLDNAMAPLVALLFGAGILPFLSRPRTTAGFSVPERYIRANLWLLVFGIVNAFILLSPVDVLFHYGIVGVLLFPLHRLSARGFVIAAVMAGLFYSGKGYWNYTEQREKYTKYQKVVALEKKNKNVKLTDDQKGEKSAWEGIVKGVAYDQEKDKKAIATTRSAAYSDVWTFLVPRFQFEQAWQFYQRKIWEIASLMLLGMALFRWGVFSNRLSTGQYAMMAIAGLAVSQTVAWLSLPSYEAAMVDYSKLISSGTLPLSDLLTPVERAAAAIGLVGLLMAICQTGRAGMLSRALGAVGQMPLTNFLLQAALLTFFFYGYGMSYFGSLRLHYLYVLVAEIWLLQLVASTLWVRRFETGPAEWLWQSLTLAQKQPLRPVSPTPVLS</sequence>
<comment type="caution">
    <text evidence="4">The sequence shown here is derived from an EMBL/GenBank/DDBJ whole genome shotgun (WGS) entry which is preliminary data.</text>
</comment>
<evidence type="ECO:0000259" key="3">
    <source>
        <dbReference type="Pfam" id="PF04235"/>
    </source>
</evidence>
<feature type="transmembrane region" description="Helical" evidence="2">
    <location>
        <begin position="412"/>
        <end position="432"/>
    </location>
</feature>
<evidence type="ECO:0000256" key="2">
    <source>
        <dbReference type="SAM" id="Phobius"/>
    </source>
</evidence>
<feature type="transmembrane region" description="Helical" evidence="2">
    <location>
        <begin position="80"/>
        <end position="105"/>
    </location>
</feature>
<keyword evidence="2" id="KW-0472">Membrane</keyword>
<evidence type="ECO:0000256" key="1">
    <source>
        <dbReference type="SAM" id="MobiDB-lite"/>
    </source>
</evidence>
<feature type="transmembrane region" description="Helical" evidence="2">
    <location>
        <begin position="165"/>
        <end position="183"/>
    </location>
</feature>
<proteinExistence type="predicted"/>
<dbReference type="PANTHER" id="PTHR30590:SF2">
    <property type="entry name" value="INNER MEMBRANE PROTEIN"/>
    <property type="match status" value="1"/>
</dbReference>
<feature type="transmembrane region" description="Helical" evidence="2">
    <location>
        <begin position="271"/>
        <end position="287"/>
    </location>
</feature>
<dbReference type="InterPro" id="IPR007349">
    <property type="entry name" value="DUF418"/>
</dbReference>
<feature type="region of interest" description="Disordered" evidence="1">
    <location>
        <begin position="1"/>
        <end position="25"/>
    </location>
</feature>
<dbReference type="RefSeq" id="WP_207328934.1">
    <property type="nucleotide sequence ID" value="NZ_JAFMYW010000002.1"/>
</dbReference>